<comment type="caution">
    <text evidence="1">The sequence shown here is derived from an EMBL/GenBank/DDBJ whole genome shotgun (WGS) entry which is preliminary data.</text>
</comment>
<reference evidence="1" key="1">
    <citation type="submission" date="2023-04" db="EMBL/GenBank/DDBJ databases">
        <title>A chromosome-level genome assembly of the parasitoid wasp Eretmocerus hayati.</title>
        <authorList>
            <person name="Zhong Y."/>
            <person name="Liu S."/>
            <person name="Liu Y."/>
        </authorList>
    </citation>
    <scope>NUCLEOTIDE SEQUENCE</scope>
    <source>
        <strain evidence="1">ZJU_SS_LIU_2023</strain>
    </source>
</reference>
<evidence type="ECO:0000313" key="2">
    <source>
        <dbReference type="Proteomes" id="UP001239111"/>
    </source>
</evidence>
<proteinExistence type="predicted"/>
<dbReference type="EMBL" id="CM056744">
    <property type="protein sequence ID" value="KAJ8664344.1"/>
    <property type="molecule type" value="Genomic_DNA"/>
</dbReference>
<keyword evidence="2" id="KW-1185">Reference proteome</keyword>
<protein>
    <submittedName>
        <fullName evidence="1">Uncharacterized protein</fullName>
    </submittedName>
</protein>
<evidence type="ECO:0000313" key="1">
    <source>
        <dbReference type="EMBL" id="KAJ8664344.1"/>
    </source>
</evidence>
<sequence length="372" mass="41265">MPKRSDELGLFADSEQHLPTSTTDDCNRARTVAAGALHMLKLNWAPGSERSQLRSALIAACLLSLGLGLLLLLPAAMAITSSYSHRQICHPLARTSFGHDNEESTNVYFLKHENRSWTSEELCHIETAARRYPEFNILMINLRGTGNRDQKHNWNFEFSNLAEANDLHDNENVIESSKKENSRILSNRLMEIPNVVNFDVELRRFFAGSALAKEIENLDGHDIETAARFQAIWDAPGISLDPLGIHQLQEIRDLDGRRRKEAMVSVQIESDFQATSVPCHSFIGQIINEISKGSFMDRKTALEHVLENFCPSGGNCSGVRVIDPSSTNPGISTTCPIVDSANAKANRDKISSKGSIPQGTLGINNARENILY</sequence>
<organism evidence="1 2">
    <name type="scientific">Eretmocerus hayati</name>
    <dbReference type="NCBI Taxonomy" id="131215"/>
    <lineage>
        <taxon>Eukaryota</taxon>
        <taxon>Metazoa</taxon>
        <taxon>Ecdysozoa</taxon>
        <taxon>Arthropoda</taxon>
        <taxon>Hexapoda</taxon>
        <taxon>Insecta</taxon>
        <taxon>Pterygota</taxon>
        <taxon>Neoptera</taxon>
        <taxon>Endopterygota</taxon>
        <taxon>Hymenoptera</taxon>
        <taxon>Apocrita</taxon>
        <taxon>Proctotrupomorpha</taxon>
        <taxon>Chalcidoidea</taxon>
        <taxon>Aphelinidae</taxon>
        <taxon>Aphelininae</taxon>
        <taxon>Eretmocerus</taxon>
    </lineage>
</organism>
<dbReference type="Proteomes" id="UP001239111">
    <property type="component" value="Chromosome 4"/>
</dbReference>
<gene>
    <name evidence="1" type="ORF">QAD02_006006</name>
</gene>
<accession>A0ACC2MZU8</accession>
<name>A0ACC2MZU8_9HYME</name>